<dbReference type="InterPro" id="IPR009056">
    <property type="entry name" value="Cyt_c-like_dom"/>
</dbReference>
<dbReference type="GO" id="GO:0020037">
    <property type="term" value="F:heme binding"/>
    <property type="evidence" value="ECO:0007669"/>
    <property type="project" value="InterPro"/>
</dbReference>
<keyword evidence="2 4" id="KW-0479">Metal-binding</keyword>
<dbReference type="RefSeq" id="WP_163495981.1">
    <property type="nucleotide sequence ID" value="NZ_CP048711.1"/>
</dbReference>
<organism evidence="7 8">
    <name type="scientific">Kineobactrum salinum</name>
    <dbReference type="NCBI Taxonomy" id="2708301"/>
    <lineage>
        <taxon>Bacteria</taxon>
        <taxon>Pseudomonadati</taxon>
        <taxon>Pseudomonadota</taxon>
        <taxon>Gammaproteobacteria</taxon>
        <taxon>Cellvibrionales</taxon>
        <taxon>Halieaceae</taxon>
        <taxon>Kineobactrum</taxon>
    </lineage>
</organism>
<reference evidence="7 8" key="1">
    <citation type="submission" date="2020-02" db="EMBL/GenBank/DDBJ databases">
        <title>Genome sequencing for Kineobactrum sp. M2.</title>
        <authorList>
            <person name="Park S.-J."/>
        </authorList>
    </citation>
    <scope>NUCLEOTIDE SEQUENCE [LARGE SCALE GENOMIC DNA]</scope>
    <source>
        <strain evidence="7 8">M2</strain>
    </source>
</reference>
<feature type="domain" description="Cytochrome c" evidence="6">
    <location>
        <begin position="146"/>
        <end position="228"/>
    </location>
</feature>
<dbReference type="Proteomes" id="UP000477680">
    <property type="component" value="Chromosome"/>
</dbReference>
<gene>
    <name evidence="7" type="ORF">G3T16_15220</name>
</gene>
<evidence type="ECO:0000256" key="5">
    <source>
        <dbReference type="SAM" id="SignalP"/>
    </source>
</evidence>
<dbReference type="KEGG" id="kim:G3T16_15220"/>
<dbReference type="GO" id="GO:0046872">
    <property type="term" value="F:metal ion binding"/>
    <property type="evidence" value="ECO:0007669"/>
    <property type="project" value="UniProtKB-KW"/>
</dbReference>
<sequence>MRLKLLAGLLLTGGLLQPSPGALADTGQWLQSECGSCHALEQPDYPALGHAERLTRKGPPLYYAGNKFHAGWLESWLQDPVRIRPAGVFPPGAVVPSEEGDLIDPANLEEHLVLDANQAKKAADYLMALRPHDELIAATSYEPGSVARRMGELNFTKFNGCDACHSDGPGYGGLSGPELYTAWQRLQPGFIASFIADPAAWDPHTLMPKTGLNDSAVERLANYLKLIGEEAP</sequence>
<evidence type="ECO:0000313" key="7">
    <source>
        <dbReference type="EMBL" id="QIB66547.1"/>
    </source>
</evidence>
<evidence type="ECO:0000313" key="8">
    <source>
        <dbReference type="Proteomes" id="UP000477680"/>
    </source>
</evidence>
<proteinExistence type="predicted"/>
<dbReference type="Gene3D" id="1.10.760.10">
    <property type="entry name" value="Cytochrome c-like domain"/>
    <property type="match status" value="2"/>
</dbReference>
<accession>A0A6C0U6I1</accession>
<keyword evidence="3 4" id="KW-0408">Iron</keyword>
<dbReference type="SUPFAM" id="SSF46626">
    <property type="entry name" value="Cytochrome c"/>
    <property type="match status" value="2"/>
</dbReference>
<evidence type="ECO:0000256" key="2">
    <source>
        <dbReference type="ARBA" id="ARBA00022723"/>
    </source>
</evidence>
<dbReference type="AlphaFoldDB" id="A0A6C0U6I1"/>
<dbReference type="InterPro" id="IPR036909">
    <property type="entry name" value="Cyt_c-like_dom_sf"/>
</dbReference>
<evidence type="ECO:0000256" key="1">
    <source>
        <dbReference type="ARBA" id="ARBA00022617"/>
    </source>
</evidence>
<keyword evidence="1 4" id="KW-0349">Heme</keyword>
<feature type="signal peptide" evidence="5">
    <location>
        <begin position="1"/>
        <end position="24"/>
    </location>
</feature>
<keyword evidence="5" id="KW-0732">Signal</keyword>
<dbReference type="PROSITE" id="PS51007">
    <property type="entry name" value="CYTC"/>
    <property type="match status" value="1"/>
</dbReference>
<protein>
    <submittedName>
        <fullName evidence="7">Cytochrome C</fullName>
    </submittedName>
</protein>
<keyword evidence="8" id="KW-1185">Reference proteome</keyword>
<feature type="chain" id="PRO_5025603373" evidence="5">
    <location>
        <begin position="25"/>
        <end position="232"/>
    </location>
</feature>
<dbReference type="EMBL" id="CP048711">
    <property type="protein sequence ID" value="QIB66547.1"/>
    <property type="molecule type" value="Genomic_DNA"/>
</dbReference>
<name>A0A6C0U6I1_9GAMM</name>
<evidence type="ECO:0000256" key="3">
    <source>
        <dbReference type="ARBA" id="ARBA00023004"/>
    </source>
</evidence>
<evidence type="ECO:0000256" key="4">
    <source>
        <dbReference type="PROSITE-ProRule" id="PRU00433"/>
    </source>
</evidence>
<dbReference type="GO" id="GO:0009055">
    <property type="term" value="F:electron transfer activity"/>
    <property type="evidence" value="ECO:0007669"/>
    <property type="project" value="InterPro"/>
</dbReference>
<evidence type="ECO:0000259" key="6">
    <source>
        <dbReference type="PROSITE" id="PS51007"/>
    </source>
</evidence>